<evidence type="ECO:0000313" key="4">
    <source>
        <dbReference type="Proteomes" id="UP000006867"/>
    </source>
</evidence>
<proteinExistence type="predicted"/>
<organism evidence="3 4">
    <name type="scientific">Bacillus atrophaeus (strain 1942)</name>
    <dbReference type="NCBI Taxonomy" id="720555"/>
    <lineage>
        <taxon>Bacteria</taxon>
        <taxon>Bacillati</taxon>
        <taxon>Bacillota</taxon>
        <taxon>Bacilli</taxon>
        <taxon>Bacillales</taxon>
        <taxon>Bacillaceae</taxon>
        <taxon>Bacillus</taxon>
    </lineage>
</organism>
<dbReference type="Proteomes" id="UP000006867">
    <property type="component" value="Chromosome"/>
</dbReference>
<evidence type="ECO:0000313" key="3">
    <source>
        <dbReference type="EMBL" id="ADP33184.1"/>
    </source>
</evidence>
<accession>A0ABM5LZ69</accession>
<dbReference type="EMBL" id="CP002207">
    <property type="protein sequence ID" value="ADP33184.1"/>
    <property type="molecule type" value="Genomic_DNA"/>
</dbReference>
<protein>
    <recommendedName>
        <fullName evidence="2">YrhK domain-containing protein</fullName>
    </recommendedName>
</protein>
<feature type="domain" description="YrhK" evidence="2">
    <location>
        <begin position="22"/>
        <end position="77"/>
    </location>
</feature>
<keyword evidence="1" id="KW-0472">Membrane</keyword>
<dbReference type="Pfam" id="PF14145">
    <property type="entry name" value="YrhK"/>
    <property type="match status" value="1"/>
</dbReference>
<reference evidence="3 4" key="1">
    <citation type="journal article" date="2011" name="Front. Microbiol.">
        <title>Genomic signatures of strain selection and enhancement in Bacillus atrophaeus var. globigii, a historical biowarfare simulant.</title>
        <authorList>
            <person name="Gibbons H.S."/>
            <person name="Broomall S.M."/>
            <person name="McNew L.A."/>
            <person name="Daligault H."/>
            <person name="Chapman C."/>
            <person name="Bruce D."/>
            <person name="Karavis M."/>
            <person name="Krepps M."/>
            <person name="McGregor P.A."/>
            <person name="Hong C."/>
            <person name="Park K.H."/>
            <person name="Akmal A."/>
            <person name="Feldman A."/>
            <person name="Lin J.S."/>
            <person name="Chang W.E."/>
            <person name="Higgs B.W."/>
            <person name="Demirev P."/>
            <person name="Lindquist J."/>
            <person name="Liem A."/>
            <person name="Fochler E."/>
            <person name="Read T.D."/>
            <person name="Tapia R."/>
            <person name="Johnson S."/>
            <person name="Bishop-Lilly K.A."/>
            <person name="Detter C."/>
            <person name="Han C."/>
            <person name="Sozhamannan S."/>
            <person name="Rosenzweig C.N."/>
            <person name="Skowronski E.W."/>
        </authorList>
    </citation>
    <scope>NUCLEOTIDE SEQUENCE [LARGE SCALE GENOMIC DNA]</scope>
    <source>
        <strain evidence="3 4">1942</strain>
    </source>
</reference>
<gene>
    <name evidence="3" type="ordered locus">BATR1942_11265</name>
</gene>
<feature type="transmembrane region" description="Helical" evidence="1">
    <location>
        <begin position="54"/>
        <end position="72"/>
    </location>
</feature>
<keyword evidence="4" id="KW-1185">Reference proteome</keyword>
<evidence type="ECO:0000256" key="1">
    <source>
        <dbReference type="SAM" id="Phobius"/>
    </source>
</evidence>
<sequence>MKHKEERDMKARMERYEMFFKKRYKVLYTVNDFMIGVLFLVGSFFFFSEKMKSAGIWLFVIGSFLLLIRPTIRLIHDFHYRKHLKKQYKPHRQAADHSQSFD</sequence>
<dbReference type="RefSeq" id="WP_003325355.1">
    <property type="nucleotide sequence ID" value="NC_014639.1"/>
</dbReference>
<dbReference type="InterPro" id="IPR025424">
    <property type="entry name" value="YrhK_domain"/>
</dbReference>
<name>A0ABM5LZ69_BACA1</name>
<keyword evidence="1" id="KW-0812">Transmembrane</keyword>
<keyword evidence="1" id="KW-1133">Transmembrane helix</keyword>
<feature type="transmembrane region" description="Helical" evidence="1">
    <location>
        <begin position="26"/>
        <end position="48"/>
    </location>
</feature>
<evidence type="ECO:0000259" key="2">
    <source>
        <dbReference type="Pfam" id="PF14145"/>
    </source>
</evidence>